<dbReference type="Proteomes" id="UP001593940">
    <property type="component" value="Unassembled WGS sequence"/>
</dbReference>
<dbReference type="EMBL" id="JBHOMY010000042">
    <property type="protein sequence ID" value="MFC1458103.1"/>
    <property type="molecule type" value="Genomic_DNA"/>
</dbReference>
<evidence type="ECO:0000313" key="1">
    <source>
        <dbReference type="EMBL" id="MFC1458103.1"/>
    </source>
</evidence>
<evidence type="ECO:0000313" key="2">
    <source>
        <dbReference type="Proteomes" id="UP001593940"/>
    </source>
</evidence>
<dbReference type="RefSeq" id="WP_377030181.1">
    <property type="nucleotide sequence ID" value="NZ_JBHOMY010000042.1"/>
</dbReference>
<name>A0ABV6YA09_9HYPH</name>
<accession>A0ABV6YA09</accession>
<organism evidence="1 2">
    <name type="scientific">Microvirga arabica</name>
    <dbReference type="NCBI Taxonomy" id="1128671"/>
    <lineage>
        <taxon>Bacteria</taxon>
        <taxon>Pseudomonadati</taxon>
        <taxon>Pseudomonadota</taxon>
        <taxon>Alphaproteobacteria</taxon>
        <taxon>Hyphomicrobiales</taxon>
        <taxon>Methylobacteriaceae</taxon>
        <taxon>Microvirga</taxon>
    </lineage>
</organism>
<gene>
    <name evidence="1" type="ORF">ACETIH_15570</name>
</gene>
<protein>
    <recommendedName>
        <fullName evidence="3">Universal stress protein</fullName>
    </recommendedName>
</protein>
<comment type="caution">
    <text evidence="1">The sequence shown here is derived from an EMBL/GenBank/DDBJ whole genome shotgun (WGS) entry which is preliminary data.</text>
</comment>
<sequence>MTAKAAESDLVLVPANVGMDGGWAEGWSEVAEFLVRRSDVAILRVSRKPLNVRKVVFVLSSTERCSQLARGYLELGLWPEASISILPIGEYRPGVAENVREQLDLLRTRSRNAALLPPIDLDFEAADLEQVLSPFQAAVMGHLSYRAGWFDSVRSDPFEVVASRAPVVLVP</sequence>
<keyword evidence="2" id="KW-1185">Reference proteome</keyword>
<evidence type="ECO:0008006" key="3">
    <source>
        <dbReference type="Google" id="ProtNLM"/>
    </source>
</evidence>
<proteinExistence type="predicted"/>
<reference evidence="1 2" key="1">
    <citation type="submission" date="2024-09" db="EMBL/GenBank/DDBJ databases">
        <title>Nodulacao em especies de Leguminosae Basais da Amazonia e Caracterizacao dos Rizobios e Bacterias Associadas aos Nodulos.</title>
        <authorList>
            <person name="Jambeiro I.C.A."/>
            <person name="Lopes I.S."/>
            <person name="Aguiar E.R.G.R."/>
            <person name="Santos A.F.J."/>
            <person name="Dos Santos J.M.F."/>
            <person name="Gross E."/>
        </authorList>
    </citation>
    <scope>NUCLEOTIDE SEQUENCE [LARGE SCALE GENOMIC DNA]</scope>
    <source>
        <strain evidence="1 2">BRUESC1165</strain>
    </source>
</reference>